<name>A0A2A5QP97_9EURY</name>
<dbReference type="EMBL" id="NXNI01000003">
    <property type="protein sequence ID" value="PCR88615.1"/>
    <property type="molecule type" value="Genomic_DNA"/>
</dbReference>
<evidence type="ECO:0008006" key="3">
    <source>
        <dbReference type="Google" id="ProtNLM"/>
    </source>
</evidence>
<reference evidence="1 2" key="1">
    <citation type="submission" date="2017-09" db="EMBL/GenBank/DDBJ databases">
        <title>Genome sequences of Natrinema ejinorence JCM 13890T.</title>
        <authorList>
            <person name="Roh S.W."/>
            <person name="Kim Y.B."/>
            <person name="Kim J.Y."/>
        </authorList>
    </citation>
    <scope>NUCLEOTIDE SEQUENCE [LARGE SCALE GENOMIC DNA]</scope>
    <source>
        <strain evidence="1 2">JCM 13890</strain>
    </source>
</reference>
<sequence length="122" mass="13496">MLETVETLTFLVIVAVIAAASVRDRLSSDNQDPIADVHDQFAAGEIDELELERRLEFHVDDRNEKIRAVVEDVNGVGKATSKAIAREFDSLDALRAADQERLEDVHGVGERTAEAVLGRVRE</sequence>
<proteinExistence type="predicted"/>
<accession>A0A2A5QP97</accession>
<dbReference type="Proteomes" id="UP000219689">
    <property type="component" value="Unassembled WGS sequence"/>
</dbReference>
<evidence type="ECO:0000313" key="2">
    <source>
        <dbReference type="Proteomes" id="UP000219689"/>
    </source>
</evidence>
<evidence type="ECO:0000313" key="1">
    <source>
        <dbReference type="EMBL" id="PCR88615.1"/>
    </source>
</evidence>
<gene>
    <name evidence="1" type="ORF">CP557_21510</name>
</gene>
<dbReference type="AlphaFoldDB" id="A0A2A5QP97"/>
<dbReference type="InterPro" id="IPR010994">
    <property type="entry name" value="RuvA_2-like"/>
</dbReference>
<keyword evidence="2" id="KW-1185">Reference proteome</keyword>
<dbReference type="SUPFAM" id="SSF47781">
    <property type="entry name" value="RuvA domain 2-like"/>
    <property type="match status" value="1"/>
</dbReference>
<dbReference type="RefSeq" id="WP_097382081.1">
    <property type="nucleotide sequence ID" value="NZ_NXNI01000003.1"/>
</dbReference>
<organism evidence="1 2">
    <name type="scientific">Natrinema ejinorense</name>
    <dbReference type="NCBI Taxonomy" id="373386"/>
    <lineage>
        <taxon>Archaea</taxon>
        <taxon>Methanobacteriati</taxon>
        <taxon>Methanobacteriota</taxon>
        <taxon>Stenosarchaea group</taxon>
        <taxon>Halobacteria</taxon>
        <taxon>Halobacteriales</taxon>
        <taxon>Natrialbaceae</taxon>
        <taxon>Natrinema</taxon>
    </lineage>
</organism>
<dbReference type="Gene3D" id="1.10.150.20">
    <property type="entry name" value="5' to 3' exonuclease, C-terminal subdomain"/>
    <property type="match status" value="1"/>
</dbReference>
<protein>
    <recommendedName>
        <fullName evidence="3">Helix-hairpin-helix domain-containing protein</fullName>
    </recommendedName>
</protein>
<dbReference type="Pfam" id="PF14520">
    <property type="entry name" value="HHH_5"/>
    <property type="match status" value="1"/>
</dbReference>
<comment type="caution">
    <text evidence="1">The sequence shown here is derived from an EMBL/GenBank/DDBJ whole genome shotgun (WGS) entry which is preliminary data.</text>
</comment>
<dbReference type="OrthoDB" id="203056at2157"/>